<proteinExistence type="predicted"/>
<reference evidence="1 2" key="1">
    <citation type="journal article" date="2013" name="Genome Announc.">
        <title>Draft Genome Sequence of Cyclobacterium qasimii Strain M12-11BT, Isolated from Arctic Marine Sediment.</title>
        <authorList>
            <person name="Shivaji S."/>
            <person name="Ara S."/>
            <person name="Singh A."/>
            <person name="Kumar Pinnaka A."/>
        </authorList>
    </citation>
    <scope>NUCLEOTIDE SEQUENCE [LARGE SCALE GENOMIC DNA]</scope>
    <source>
        <strain evidence="1 2">M12-11B</strain>
    </source>
</reference>
<gene>
    <name evidence="1" type="ORF">ADICYQ_0579</name>
</gene>
<protein>
    <submittedName>
        <fullName evidence="1">Uncharacterized protein</fullName>
    </submittedName>
</protein>
<name>S7WWM6_9BACT</name>
<organism evidence="1 2">
    <name type="scientific">Cyclobacterium qasimii M12-11B</name>
    <dbReference type="NCBI Taxonomy" id="641524"/>
    <lineage>
        <taxon>Bacteria</taxon>
        <taxon>Pseudomonadati</taxon>
        <taxon>Bacteroidota</taxon>
        <taxon>Cytophagia</taxon>
        <taxon>Cytophagales</taxon>
        <taxon>Cyclobacteriaceae</taxon>
        <taxon>Cyclobacterium</taxon>
    </lineage>
</organism>
<dbReference type="AlphaFoldDB" id="S7WWM6"/>
<evidence type="ECO:0000313" key="2">
    <source>
        <dbReference type="Proteomes" id="UP000014974"/>
    </source>
</evidence>
<sequence>MQAFSIISGVLTVPERLIKNNDFTCLAFTSHDFIAFLYQVRENN</sequence>
<comment type="caution">
    <text evidence="1">The sequence shown here is derived from an EMBL/GenBank/DDBJ whole genome shotgun (WGS) entry which is preliminary data.</text>
</comment>
<dbReference type="Proteomes" id="UP000014974">
    <property type="component" value="Unassembled WGS sequence"/>
</dbReference>
<evidence type="ECO:0000313" key="1">
    <source>
        <dbReference type="EMBL" id="EPR71159.1"/>
    </source>
</evidence>
<dbReference type="STRING" id="641524.ADICYQ_0579"/>
<dbReference type="EMBL" id="ATNM01000027">
    <property type="protein sequence ID" value="EPR71159.1"/>
    <property type="molecule type" value="Genomic_DNA"/>
</dbReference>
<accession>S7WWM6</accession>